<organism evidence="2 3">
    <name type="scientific">Legionella maioricensis</name>
    <dbReference type="NCBI Taxonomy" id="2896528"/>
    <lineage>
        <taxon>Bacteria</taxon>
        <taxon>Pseudomonadati</taxon>
        <taxon>Pseudomonadota</taxon>
        <taxon>Gammaproteobacteria</taxon>
        <taxon>Legionellales</taxon>
        <taxon>Legionellaceae</taxon>
        <taxon>Legionella</taxon>
    </lineage>
</organism>
<evidence type="ECO:0000313" key="2">
    <source>
        <dbReference type="EMBL" id="MCL9685288.1"/>
    </source>
</evidence>
<comment type="caution">
    <text evidence="2">The sequence shown here is derived from an EMBL/GenBank/DDBJ whole genome shotgun (WGS) entry which is preliminary data.</text>
</comment>
<evidence type="ECO:0000313" key="3">
    <source>
        <dbReference type="Proteomes" id="UP001139721"/>
    </source>
</evidence>
<feature type="domain" description="DUF6969" evidence="1">
    <location>
        <begin position="23"/>
        <end position="225"/>
    </location>
</feature>
<dbReference type="Pfam" id="PF22308">
    <property type="entry name" value="DUF6969"/>
    <property type="match status" value="1"/>
</dbReference>
<reference evidence="2" key="1">
    <citation type="submission" date="2021-11" db="EMBL/GenBank/DDBJ databases">
        <title>Legionella maioricencis sp. nov., a new species isolated from hot water samples in Mallorca.</title>
        <authorList>
            <person name="Crespi S."/>
            <person name="Drasar V."/>
            <person name="Salva-Serra F."/>
            <person name="Jaen-Luchoro D."/>
            <person name="Pineiro-Iglesias B."/>
            <person name="Aliaga F."/>
            <person name="Fernandez-Juarez V."/>
            <person name="Coll G."/>
            <person name="Moore E.R.B."/>
            <person name="Bennasar-Figueras A."/>
        </authorList>
    </citation>
    <scope>NUCLEOTIDE SEQUENCE</scope>
    <source>
        <strain evidence="2">HCPI-6</strain>
    </source>
</reference>
<evidence type="ECO:0000259" key="1">
    <source>
        <dbReference type="Pfam" id="PF22308"/>
    </source>
</evidence>
<keyword evidence="3" id="KW-1185">Reference proteome</keyword>
<accession>A0A9X2D2J7</accession>
<protein>
    <recommendedName>
        <fullName evidence="1">DUF6969 domain-containing protein</fullName>
    </recommendedName>
</protein>
<dbReference type="EMBL" id="JAJKBJ010000022">
    <property type="protein sequence ID" value="MCL9685288.1"/>
    <property type="molecule type" value="Genomic_DNA"/>
</dbReference>
<gene>
    <name evidence="2" type="ORF">LOX96_14375</name>
</gene>
<sequence>MLIIPEFSLPRLTKHQKTRFLRYAQQVLEAQQQMITPNGENIVHYALEKKTPQHMDHYPKGDRIDHDTGAQYFYHCHRENFETEEHGHFHCFLRYNRISKQIRPTSLVDWDKNIDNPMTHVVAIAINRYGQPIRLFSVNRWISHEIWYDAKHTLSFIKQFKMTKKDSSYWQLLDSWVEGMLHLFAPQIQWLNDARDIIISHYKTVYPDSNVYEDPRLDLLSEIPINLNKQIQWILDFELVKN</sequence>
<dbReference type="RefSeq" id="WP_250423395.1">
    <property type="nucleotide sequence ID" value="NZ_JAJKBJ010000022.1"/>
</dbReference>
<dbReference type="InterPro" id="IPR054242">
    <property type="entry name" value="DUF6969"/>
</dbReference>
<dbReference type="Proteomes" id="UP001139721">
    <property type="component" value="Unassembled WGS sequence"/>
</dbReference>
<proteinExistence type="predicted"/>
<name>A0A9X2D2J7_9GAMM</name>
<dbReference type="AlphaFoldDB" id="A0A9X2D2J7"/>